<dbReference type="Proteomes" id="UP001362899">
    <property type="component" value="Unassembled WGS sequence"/>
</dbReference>
<feature type="repeat" description="RCC1" evidence="3">
    <location>
        <begin position="315"/>
        <end position="387"/>
    </location>
</feature>
<dbReference type="Pfam" id="PF25390">
    <property type="entry name" value="WD40_RLD"/>
    <property type="match status" value="1"/>
</dbReference>
<organism evidence="5 6">
    <name type="scientific">Starmerella bacillaris</name>
    <name type="common">Yeast</name>
    <name type="synonym">Candida zemplinina</name>
    <dbReference type="NCBI Taxonomy" id="1247836"/>
    <lineage>
        <taxon>Eukaryota</taxon>
        <taxon>Fungi</taxon>
        <taxon>Dikarya</taxon>
        <taxon>Ascomycota</taxon>
        <taxon>Saccharomycotina</taxon>
        <taxon>Dipodascomycetes</taxon>
        <taxon>Dipodascales</taxon>
        <taxon>Trichomonascaceae</taxon>
        <taxon>Starmerella</taxon>
    </lineage>
</organism>
<keyword evidence="1" id="KW-0344">Guanine-nucleotide releasing factor</keyword>
<comment type="caution">
    <text evidence="5">The sequence shown here is derived from an EMBL/GenBank/DDBJ whole genome shotgun (WGS) entry which is preliminary data.</text>
</comment>
<keyword evidence="2" id="KW-0677">Repeat</keyword>
<dbReference type="PROSITE" id="PS00626">
    <property type="entry name" value="RCC1_2"/>
    <property type="match status" value="1"/>
</dbReference>
<dbReference type="InterPro" id="IPR009091">
    <property type="entry name" value="RCC1/BLIP-II"/>
</dbReference>
<feature type="repeat" description="RCC1" evidence="3">
    <location>
        <begin position="389"/>
        <end position="447"/>
    </location>
</feature>
<reference evidence="5 6" key="1">
    <citation type="journal article" date="2023" name="Elife">
        <title>Identification of key yeast species and microbe-microbe interactions impacting larval growth of Drosophila in the wild.</title>
        <authorList>
            <person name="Mure A."/>
            <person name="Sugiura Y."/>
            <person name="Maeda R."/>
            <person name="Honda K."/>
            <person name="Sakurai N."/>
            <person name="Takahashi Y."/>
            <person name="Watada M."/>
            <person name="Katoh T."/>
            <person name="Gotoh A."/>
            <person name="Gotoh Y."/>
            <person name="Taniguchi I."/>
            <person name="Nakamura K."/>
            <person name="Hayashi T."/>
            <person name="Katayama T."/>
            <person name="Uemura T."/>
            <person name="Hattori Y."/>
        </authorList>
    </citation>
    <scope>NUCLEOTIDE SEQUENCE [LARGE SCALE GENOMIC DNA]</scope>
    <source>
        <strain evidence="5 6">SB-73</strain>
    </source>
</reference>
<evidence type="ECO:0000313" key="5">
    <source>
        <dbReference type="EMBL" id="GMM52185.1"/>
    </source>
</evidence>
<feature type="repeat" description="RCC1" evidence="3">
    <location>
        <begin position="205"/>
        <end position="258"/>
    </location>
</feature>
<dbReference type="InterPro" id="IPR051553">
    <property type="entry name" value="Ran_GTPase-activating"/>
</dbReference>
<dbReference type="EMBL" id="BTGC01000008">
    <property type="protein sequence ID" value="GMM52185.1"/>
    <property type="molecule type" value="Genomic_DNA"/>
</dbReference>
<dbReference type="PANTHER" id="PTHR45982:SF1">
    <property type="entry name" value="REGULATOR OF CHROMOSOME CONDENSATION"/>
    <property type="match status" value="1"/>
</dbReference>
<evidence type="ECO:0000256" key="3">
    <source>
        <dbReference type="PROSITE-ProRule" id="PRU00235"/>
    </source>
</evidence>
<dbReference type="PRINTS" id="PR00633">
    <property type="entry name" value="RCCNDNSATION"/>
</dbReference>
<dbReference type="GO" id="GO:0005737">
    <property type="term" value="C:cytoplasm"/>
    <property type="evidence" value="ECO:0007669"/>
    <property type="project" value="TreeGrafter"/>
</dbReference>
<evidence type="ECO:0000313" key="6">
    <source>
        <dbReference type="Proteomes" id="UP001362899"/>
    </source>
</evidence>
<evidence type="ECO:0000256" key="1">
    <source>
        <dbReference type="ARBA" id="ARBA00022658"/>
    </source>
</evidence>
<dbReference type="PROSITE" id="PS50012">
    <property type="entry name" value="RCC1_3"/>
    <property type="match status" value="7"/>
</dbReference>
<evidence type="ECO:0000259" key="4">
    <source>
        <dbReference type="Pfam" id="PF25390"/>
    </source>
</evidence>
<feature type="domain" description="RCC1-like" evidence="4">
    <location>
        <begin position="33"/>
        <end position="442"/>
    </location>
</feature>
<protein>
    <submittedName>
        <fullName evidence="5">Ran guanyl-nucleotide exchange factor</fullName>
    </submittedName>
</protein>
<dbReference type="Gene3D" id="2.130.10.30">
    <property type="entry name" value="Regulator of chromosome condensation 1/beta-lactamase-inhibitor protein II"/>
    <property type="match status" value="1"/>
</dbReference>
<dbReference type="GO" id="GO:0005085">
    <property type="term" value="F:guanyl-nucleotide exchange factor activity"/>
    <property type="evidence" value="ECO:0007669"/>
    <property type="project" value="TreeGrafter"/>
</dbReference>
<dbReference type="AlphaFoldDB" id="A0AAV5RL86"/>
<dbReference type="SUPFAM" id="SSF50985">
    <property type="entry name" value="RCC1/BLIP-II"/>
    <property type="match status" value="1"/>
</dbReference>
<sequence length="448" mass="48149">MGVKRARTETTVPVKRARGKLNELPKLSGQKLDVFAFGTGTICELGLGPEVTEVKRPRLSPLLPADEVGIVALAAGGAHSLAVDHEGQLWSWGQNDTGCLGRDTRLSDAEIDEDLDLNPKESTPAKVTGIRSNISFVKVCATDSASAALTPTGNVYAWGTFIDDGHKSFSAGVEIQYKPERVPIQPKIVALASGKDHFLALTVDGHVYAWGVGTSFQLGVHVRSGRRTSTAGPLRVPGVDNIVSIAAGDYTSYAIDSTGKVFSWGLNNFGQCGISDPVGPKACIETPTHAEFWDDKHIVQIAAGGHHSLWLTKEGTMYTVGEINFNQLGVPIKELPENTVREQDGTPSYVPTPLELKWASDEEEPVSLPKMKFIACGTDHNIALSQEDGSIWTWGFGSVYQLGHGKTGDDGPEEEEVPRHIRNTATKERNMVWAGAGGQYSITASVHV</sequence>
<name>A0AAV5RL86_STABA</name>
<gene>
    <name evidence="5" type="ORF">DASB73_031480</name>
</gene>
<accession>A0AAV5RL86</accession>
<keyword evidence="6" id="KW-1185">Reference proteome</keyword>
<feature type="repeat" description="RCC1" evidence="3">
    <location>
        <begin position="32"/>
        <end position="86"/>
    </location>
</feature>
<evidence type="ECO:0000256" key="2">
    <source>
        <dbReference type="ARBA" id="ARBA00022737"/>
    </source>
</evidence>
<proteinExistence type="predicted"/>
<feature type="repeat" description="RCC1" evidence="3">
    <location>
        <begin position="87"/>
        <end position="152"/>
    </location>
</feature>
<feature type="repeat" description="RCC1" evidence="3">
    <location>
        <begin position="259"/>
        <end position="314"/>
    </location>
</feature>
<feature type="repeat" description="RCC1" evidence="3">
    <location>
        <begin position="153"/>
        <end position="204"/>
    </location>
</feature>
<dbReference type="PANTHER" id="PTHR45982">
    <property type="entry name" value="REGULATOR OF CHROMOSOME CONDENSATION"/>
    <property type="match status" value="1"/>
</dbReference>
<dbReference type="InterPro" id="IPR000408">
    <property type="entry name" value="Reg_chr_condens"/>
</dbReference>
<dbReference type="InterPro" id="IPR058923">
    <property type="entry name" value="RCC1-like_dom"/>
</dbReference>